<evidence type="ECO:0000313" key="7">
    <source>
        <dbReference type="Proteomes" id="UP001165396"/>
    </source>
</evidence>
<keyword evidence="7" id="KW-1185">Reference proteome</keyword>
<dbReference type="PROSITE" id="PS50931">
    <property type="entry name" value="HTH_LYSR"/>
    <property type="match status" value="1"/>
</dbReference>
<dbReference type="Gene3D" id="3.40.190.10">
    <property type="entry name" value="Periplasmic binding protein-like II"/>
    <property type="match status" value="2"/>
</dbReference>
<accession>A0ABT1Z412</accession>
<keyword evidence="3" id="KW-0238">DNA-binding</keyword>
<feature type="domain" description="HTH lysR-type" evidence="5">
    <location>
        <begin position="22"/>
        <end position="69"/>
    </location>
</feature>
<name>A0ABT1Z412_9RHOB</name>
<sequence length="306" mass="33129">MIGSPSGDALTKLVQSITLLTAVSRRGSFAGAAQDLGLDPSAVSHRIRALEAALGLALFDRTTRRVRPNRAGEILCQAANRSLDEVERALVAARAMKSEKAIRLSVHSSLAMKWLIARLPDAQRAGIDLSLDVREGLAGFDTGDVDAGFRFGPGPYPGLHAIRLSKCHIQPVIGTSYPGAGRLQEAALRDGSVPILADSGAEKFRTGTTWEDYWKLLGLNDGRVKPSQHFDRADLMLQGAIGGLGVALGRSLLIEDDIRHGLLRPVGRTVRVSSAYWLVTTSELAESQGVRLLRDWLKEQIRLTLR</sequence>
<dbReference type="PANTHER" id="PTHR30537:SF74">
    <property type="entry name" value="HTH-TYPE TRANSCRIPTIONAL REGULATOR TRPI"/>
    <property type="match status" value="1"/>
</dbReference>
<comment type="similarity">
    <text evidence="1">Belongs to the LysR transcriptional regulatory family.</text>
</comment>
<evidence type="ECO:0000256" key="4">
    <source>
        <dbReference type="ARBA" id="ARBA00023163"/>
    </source>
</evidence>
<dbReference type="EMBL" id="JANKJG010000012">
    <property type="protein sequence ID" value="MCR8827860.1"/>
    <property type="molecule type" value="Genomic_DNA"/>
</dbReference>
<keyword evidence="4" id="KW-0804">Transcription</keyword>
<dbReference type="SUPFAM" id="SSF46785">
    <property type="entry name" value="Winged helix' DNA-binding domain"/>
    <property type="match status" value="1"/>
</dbReference>
<dbReference type="InterPro" id="IPR000847">
    <property type="entry name" value="LysR_HTH_N"/>
</dbReference>
<dbReference type="RefSeq" id="WP_258295631.1">
    <property type="nucleotide sequence ID" value="NZ_JANKJG010000012.1"/>
</dbReference>
<reference evidence="6" key="1">
    <citation type="submission" date="2022-07" db="EMBL/GenBank/DDBJ databases">
        <title>Pseudosulfitobacter sp. strain AP-MA-4, whole genome sequence.</title>
        <authorList>
            <person name="Jiang Y."/>
        </authorList>
    </citation>
    <scope>NUCLEOTIDE SEQUENCE</scope>
    <source>
        <strain evidence="6">AP-MA-4</strain>
    </source>
</reference>
<comment type="caution">
    <text evidence="6">The sequence shown here is derived from an EMBL/GenBank/DDBJ whole genome shotgun (WGS) entry which is preliminary data.</text>
</comment>
<evidence type="ECO:0000256" key="2">
    <source>
        <dbReference type="ARBA" id="ARBA00023015"/>
    </source>
</evidence>
<organism evidence="6 7">
    <name type="scientific">Pseudosulfitobacter koreensis</name>
    <dbReference type="NCBI Taxonomy" id="2968472"/>
    <lineage>
        <taxon>Bacteria</taxon>
        <taxon>Pseudomonadati</taxon>
        <taxon>Pseudomonadota</taxon>
        <taxon>Alphaproteobacteria</taxon>
        <taxon>Rhodobacterales</taxon>
        <taxon>Roseobacteraceae</taxon>
        <taxon>Pseudosulfitobacter</taxon>
    </lineage>
</organism>
<evidence type="ECO:0000256" key="1">
    <source>
        <dbReference type="ARBA" id="ARBA00009437"/>
    </source>
</evidence>
<evidence type="ECO:0000259" key="5">
    <source>
        <dbReference type="PROSITE" id="PS50931"/>
    </source>
</evidence>
<dbReference type="Pfam" id="PF00126">
    <property type="entry name" value="HTH_1"/>
    <property type="match status" value="1"/>
</dbReference>
<dbReference type="InterPro" id="IPR005119">
    <property type="entry name" value="LysR_subst-bd"/>
</dbReference>
<dbReference type="InterPro" id="IPR036390">
    <property type="entry name" value="WH_DNA-bd_sf"/>
</dbReference>
<dbReference type="Gene3D" id="1.10.10.10">
    <property type="entry name" value="Winged helix-like DNA-binding domain superfamily/Winged helix DNA-binding domain"/>
    <property type="match status" value="1"/>
</dbReference>
<dbReference type="InterPro" id="IPR036388">
    <property type="entry name" value="WH-like_DNA-bd_sf"/>
</dbReference>
<protein>
    <submittedName>
        <fullName evidence="6">LysR substrate-binding domain-containing protein</fullName>
    </submittedName>
</protein>
<evidence type="ECO:0000313" key="6">
    <source>
        <dbReference type="EMBL" id="MCR8827860.1"/>
    </source>
</evidence>
<gene>
    <name evidence="6" type="ORF">NTA49_15065</name>
</gene>
<dbReference type="InterPro" id="IPR058163">
    <property type="entry name" value="LysR-type_TF_proteobact-type"/>
</dbReference>
<dbReference type="Proteomes" id="UP001165396">
    <property type="component" value="Unassembled WGS sequence"/>
</dbReference>
<dbReference type="PANTHER" id="PTHR30537">
    <property type="entry name" value="HTH-TYPE TRANSCRIPTIONAL REGULATOR"/>
    <property type="match status" value="1"/>
</dbReference>
<dbReference type="SUPFAM" id="SSF53850">
    <property type="entry name" value="Periplasmic binding protein-like II"/>
    <property type="match status" value="1"/>
</dbReference>
<proteinExistence type="inferred from homology"/>
<dbReference type="Pfam" id="PF03466">
    <property type="entry name" value="LysR_substrate"/>
    <property type="match status" value="1"/>
</dbReference>
<keyword evidence="2" id="KW-0805">Transcription regulation</keyword>
<evidence type="ECO:0000256" key="3">
    <source>
        <dbReference type="ARBA" id="ARBA00023125"/>
    </source>
</evidence>